<dbReference type="EMBL" id="BSFJ01000044">
    <property type="protein sequence ID" value="GLK74643.1"/>
    <property type="molecule type" value="Genomic_DNA"/>
</dbReference>
<dbReference type="GO" id="GO:0051539">
    <property type="term" value="F:4 iron, 4 sulfur cluster binding"/>
    <property type="evidence" value="ECO:0007669"/>
    <property type="project" value="InterPro"/>
</dbReference>
<keyword evidence="2" id="KW-1185">Reference proteome</keyword>
<evidence type="ECO:0000313" key="1">
    <source>
        <dbReference type="EMBL" id="GLK74643.1"/>
    </source>
</evidence>
<gene>
    <name evidence="1" type="ORF">GCM10017643_47610</name>
</gene>
<evidence type="ECO:0000313" key="2">
    <source>
        <dbReference type="Proteomes" id="UP001143370"/>
    </source>
</evidence>
<dbReference type="GO" id="GO:0019700">
    <property type="term" value="P:organic phosphonate catabolic process"/>
    <property type="evidence" value="ECO:0007669"/>
    <property type="project" value="InterPro"/>
</dbReference>
<comment type="caution">
    <text evidence="1">The sequence shown here is derived from an EMBL/GenBank/DDBJ whole genome shotgun (WGS) entry which is preliminary data.</text>
</comment>
<dbReference type="GO" id="GO:0016829">
    <property type="term" value="F:lyase activity"/>
    <property type="evidence" value="ECO:0007669"/>
    <property type="project" value="InterPro"/>
</dbReference>
<accession>A0A9W6JE50</accession>
<name>A0A9W6JE50_9HYPH</name>
<organism evidence="1 2">
    <name type="scientific">Ancylobacter dichloromethanicus</name>
    <dbReference type="NCBI Taxonomy" id="518825"/>
    <lineage>
        <taxon>Bacteria</taxon>
        <taxon>Pseudomonadati</taxon>
        <taxon>Pseudomonadota</taxon>
        <taxon>Alphaproteobacteria</taxon>
        <taxon>Hyphomicrobiales</taxon>
        <taxon>Xanthobacteraceae</taxon>
        <taxon>Ancylobacter</taxon>
    </lineage>
</organism>
<protein>
    <submittedName>
        <fullName evidence="1">Uncharacterized protein</fullName>
    </submittedName>
</protein>
<sequence length="100" mass="11057">MSPTPIPTFDNPKMADNPAIQLFGAGREKRIYAAMPYTSARSLDFDGHPFTPRLWKGCCARCRSTDSDLDEVLTDDKGGRMFLCSDTDHCAKRRAGAAEI</sequence>
<reference evidence="1" key="2">
    <citation type="submission" date="2023-01" db="EMBL/GenBank/DDBJ databases">
        <authorList>
            <person name="Sun Q."/>
            <person name="Evtushenko L."/>
        </authorList>
    </citation>
    <scope>NUCLEOTIDE SEQUENCE</scope>
    <source>
        <strain evidence="1">VKM B-2484</strain>
    </source>
</reference>
<reference evidence="1" key="1">
    <citation type="journal article" date="2014" name="Int. J. Syst. Evol. Microbiol.">
        <title>Complete genome sequence of Corynebacterium casei LMG S-19264T (=DSM 44701T), isolated from a smear-ripened cheese.</title>
        <authorList>
            <consortium name="US DOE Joint Genome Institute (JGI-PGF)"/>
            <person name="Walter F."/>
            <person name="Albersmeier A."/>
            <person name="Kalinowski J."/>
            <person name="Ruckert C."/>
        </authorList>
    </citation>
    <scope>NUCLEOTIDE SEQUENCE</scope>
    <source>
        <strain evidence="1">VKM B-2484</strain>
    </source>
</reference>
<dbReference type="InterPro" id="IPR010306">
    <property type="entry name" value="PhnJ"/>
</dbReference>
<dbReference type="Pfam" id="PF06007">
    <property type="entry name" value="PhnJ"/>
    <property type="match status" value="1"/>
</dbReference>
<proteinExistence type="predicted"/>
<dbReference type="AlphaFoldDB" id="A0A9W6JE50"/>
<dbReference type="Proteomes" id="UP001143370">
    <property type="component" value="Unassembled WGS sequence"/>
</dbReference>